<accession>A0A154NZG3</accession>
<dbReference type="AlphaFoldDB" id="A0A154NZG3"/>
<proteinExistence type="predicted"/>
<dbReference type="PANTHER" id="PTHR24411">
    <property type="entry name" value="NUCLEAR FACTOR ERYTHROID 2-RELATED FACTOR"/>
    <property type="match status" value="1"/>
</dbReference>
<evidence type="ECO:0000313" key="3">
    <source>
        <dbReference type="Proteomes" id="UP000076502"/>
    </source>
</evidence>
<dbReference type="OrthoDB" id="7458135at2759"/>
<dbReference type="GO" id="GO:0005634">
    <property type="term" value="C:nucleus"/>
    <property type="evidence" value="ECO:0007669"/>
    <property type="project" value="TreeGrafter"/>
</dbReference>
<dbReference type="GO" id="GO:0000981">
    <property type="term" value="F:DNA-binding transcription factor activity, RNA polymerase II-specific"/>
    <property type="evidence" value="ECO:0007669"/>
    <property type="project" value="TreeGrafter"/>
</dbReference>
<organism evidence="2 3">
    <name type="scientific">Dufourea novaeangliae</name>
    <name type="common">Sweat bee</name>
    <dbReference type="NCBI Taxonomy" id="178035"/>
    <lineage>
        <taxon>Eukaryota</taxon>
        <taxon>Metazoa</taxon>
        <taxon>Ecdysozoa</taxon>
        <taxon>Arthropoda</taxon>
        <taxon>Hexapoda</taxon>
        <taxon>Insecta</taxon>
        <taxon>Pterygota</taxon>
        <taxon>Neoptera</taxon>
        <taxon>Endopterygota</taxon>
        <taxon>Hymenoptera</taxon>
        <taxon>Apocrita</taxon>
        <taxon>Aculeata</taxon>
        <taxon>Apoidea</taxon>
        <taxon>Anthophila</taxon>
        <taxon>Halictidae</taxon>
        <taxon>Rophitinae</taxon>
        <taxon>Dufourea</taxon>
    </lineage>
</organism>
<name>A0A154NZG3_DUFNO</name>
<protein>
    <submittedName>
        <fullName evidence="2">Uncharacterized protein</fullName>
    </submittedName>
</protein>
<dbReference type="EMBL" id="KQ434785">
    <property type="protein sequence ID" value="KZC05007.1"/>
    <property type="molecule type" value="Genomic_DNA"/>
</dbReference>
<dbReference type="GO" id="GO:0000978">
    <property type="term" value="F:RNA polymerase II cis-regulatory region sequence-specific DNA binding"/>
    <property type="evidence" value="ECO:0007669"/>
    <property type="project" value="InterPro"/>
</dbReference>
<dbReference type="STRING" id="178035.A0A154NZG3"/>
<feature type="region of interest" description="Disordered" evidence="1">
    <location>
        <begin position="14"/>
        <end position="33"/>
    </location>
</feature>
<keyword evidence="3" id="KW-1185">Reference proteome</keyword>
<dbReference type="Proteomes" id="UP000076502">
    <property type="component" value="Unassembled WGS sequence"/>
</dbReference>
<gene>
    <name evidence="2" type="ORF">WN55_04827</name>
</gene>
<reference evidence="2 3" key="1">
    <citation type="submission" date="2015-07" db="EMBL/GenBank/DDBJ databases">
        <title>The genome of Dufourea novaeangliae.</title>
        <authorList>
            <person name="Pan H."/>
            <person name="Kapheim K."/>
        </authorList>
    </citation>
    <scope>NUCLEOTIDE SEQUENCE [LARGE SCALE GENOMIC DNA]</scope>
    <source>
        <strain evidence="2">0120121106</strain>
        <tissue evidence="2">Whole body</tissue>
    </source>
</reference>
<dbReference type="InterPro" id="IPR047167">
    <property type="entry name" value="NFE2-like"/>
</dbReference>
<sequence length="163" mass="17903">MKCVDIIGANATVPGETPWPNSKRSGAKKERSPAVGAADIPLCLSNMAAARMHTHAVSPSQRVLHFFLVQFAASNYTLGEDMDLIEVLWKQDVDLGFTLVEPTATTKKASTSEKETEDDIEKLKTLEAINANNEKKDSKDFTTNEDDPWAGLPYTVDLETGKY</sequence>
<dbReference type="PANTHER" id="PTHR24411:SF55">
    <property type="entry name" value="SEGMENTATION PROTEIN CAP'N'COLLAR"/>
    <property type="match status" value="1"/>
</dbReference>
<evidence type="ECO:0000256" key="1">
    <source>
        <dbReference type="SAM" id="MobiDB-lite"/>
    </source>
</evidence>
<evidence type="ECO:0000313" key="2">
    <source>
        <dbReference type="EMBL" id="KZC05007.1"/>
    </source>
</evidence>